<dbReference type="InterPro" id="IPR004710">
    <property type="entry name" value="Bilac:Na_transpt"/>
</dbReference>
<dbReference type="RefSeq" id="WP_169656384.1">
    <property type="nucleotide sequence ID" value="NZ_JABANE010000018.1"/>
</dbReference>
<feature type="transmembrane region" description="Helical" evidence="5">
    <location>
        <begin position="37"/>
        <end position="60"/>
    </location>
</feature>
<sequence length="295" mass="31313">MNQTSTLLLGIALAIIMLGMGLSLVPDDFKRIIKKPWAVLIGLVLQIVVLPIIAFGIAYYLALPSFIALGLIILAACPGGPTSNLITHLANGDTALSVTLTAVSSFATIVTIPFVINLGSSFFLSQDQTILLDVPDTIKKILIVSIVPIILGMSIRKFLPSFAQKMAKPTRIASTVILIVMIVGIVVKERNNVIAYFAQAGMATLLLNIITMGLGYAVARLAQLKSAQATSIAIETGIQNGTMAITIAIGIMGRVDLSIAAGVYSLIMFFTSGAVIFIFSKKNKKEEVLGFSESK</sequence>
<feature type="transmembrane region" description="Helical" evidence="5">
    <location>
        <begin position="94"/>
        <end position="116"/>
    </location>
</feature>
<proteinExistence type="predicted"/>
<dbReference type="AlphaFoldDB" id="A0A7X9RTY4"/>
<dbReference type="InterPro" id="IPR038770">
    <property type="entry name" value="Na+/solute_symporter_sf"/>
</dbReference>
<keyword evidence="2 5" id="KW-0812">Transmembrane</keyword>
<keyword evidence="3 5" id="KW-1133">Transmembrane helix</keyword>
<keyword evidence="7" id="KW-1185">Reference proteome</keyword>
<dbReference type="Pfam" id="PF01758">
    <property type="entry name" value="SBF"/>
    <property type="match status" value="1"/>
</dbReference>
<accession>A0A7X9RTY4</accession>
<dbReference type="PANTHER" id="PTHR10361:SF24">
    <property type="entry name" value="P3 PROTEIN"/>
    <property type="match status" value="1"/>
</dbReference>
<feature type="transmembrane region" description="Helical" evidence="5">
    <location>
        <begin position="259"/>
        <end position="279"/>
    </location>
</feature>
<evidence type="ECO:0000313" key="7">
    <source>
        <dbReference type="Proteomes" id="UP000576082"/>
    </source>
</evidence>
<feature type="transmembrane region" description="Helical" evidence="5">
    <location>
        <begin position="193"/>
        <end position="219"/>
    </location>
</feature>
<dbReference type="InterPro" id="IPR002657">
    <property type="entry name" value="BilAc:Na_symport/Acr3"/>
</dbReference>
<evidence type="ECO:0000313" key="6">
    <source>
        <dbReference type="EMBL" id="NME68072.1"/>
    </source>
</evidence>
<reference evidence="6 7" key="1">
    <citation type="submission" date="2020-04" db="EMBL/GenBank/DDBJ databases">
        <title>Flammeovirga sp. SR4, a novel species isolated from seawater.</title>
        <authorList>
            <person name="Wang X."/>
        </authorList>
    </citation>
    <scope>NUCLEOTIDE SEQUENCE [LARGE SCALE GENOMIC DNA]</scope>
    <source>
        <strain evidence="6 7">ATCC 23126</strain>
    </source>
</reference>
<dbReference type="EMBL" id="JABANE010000018">
    <property type="protein sequence ID" value="NME68072.1"/>
    <property type="molecule type" value="Genomic_DNA"/>
</dbReference>
<feature type="transmembrane region" description="Helical" evidence="5">
    <location>
        <begin position="6"/>
        <end position="25"/>
    </location>
</feature>
<evidence type="ECO:0000256" key="4">
    <source>
        <dbReference type="ARBA" id="ARBA00023136"/>
    </source>
</evidence>
<organism evidence="6 7">
    <name type="scientific">Flammeovirga aprica JL-4</name>
    <dbReference type="NCBI Taxonomy" id="694437"/>
    <lineage>
        <taxon>Bacteria</taxon>
        <taxon>Pseudomonadati</taxon>
        <taxon>Bacteroidota</taxon>
        <taxon>Cytophagia</taxon>
        <taxon>Cytophagales</taxon>
        <taxon>Flammeovirgaceae</taxon>
        <taxon>Flammeovirga</taxon>
    </lineage>
</organism>
<name>A0A7X9RTY4_9BACT</name>
<feature type="transmembrane region" description="Helical" evidence="5">
    <location>
        <begin position="141"/>
        <end position="159"/>
    </location>
</feature>
<dbReference type="Proteomes" id="UP000576082">
    <property type="component" value="Unassembled WGS sequence"/>
</dbReference>
<feature type="transmembrane region" description="Helical" evidence="5">
    <location>
        <begin position="171"/>
        <end position="187"/>
    </location>
</feature>
<gene>
    <name evidence="6" type="ORF">HHU12_08880</name>
</gene>
<keyword evidence="4 5" id="KW-0472">Membrane</keyword>
<comment type="subcellular location">
    <subcellularLocation>
        <location evidence="1">Membrane</location>
        <topology evidence="1">Multi-pass membrane protein</topology>
    </subcellularLocation>
</comment>
<protein>
    <submittedName>
        <fullName evidence="6">Bile acid:sodium symporter family protein</fullName>
    </submittedName>
</protein>
<evidence type="ECO:0000256" key="5">
    <source>
        <dbReference type="SAM" id="Phobius"/>
    </source>
</evidence>
<evidence type="ECO:0000256" key="3">
    <source>
        <dbReference type="ARBA" id="ARBA00022989"/>
    </source>
</evidence>
<dbReference type="Gene3D" id="1.20.1530.20">
    <property type="match status" value="1"/>
</dbReference>
<dbReference type="PANTHER" id="PTHR10361">
    <property type="entry name" value="SODIUM-BILE ACID COTRANSPORTER"/>
    <property type="match status" value="1"/>
</dbReference>
<evidence type="ECO:0000256" key="1">
    <source>
        <dbReference type="ARBA" id="ARBA00004141"/>
    </source>
</evidence>
<feature type="transmembrane region" description="Helical" evidence="5">
    <location>
        <begin position="231"/>
        <end position="253"/>
    </location>
</feature>
<feature type="transmembrane region" description="Helical" evidence="5">
    <location>
        <begin position="66"/>
        <end position="87"/>
    </location>
</feature>
<evidence type="ECO:0000256" key="2">
    <source>
        <dbReference type="ARBA" id="ARBA00022692"/>
    </source>
</evidence>
<comment type="caution">
    <text evidence="6">The sequence shown here is derived from an EMBL/GenBank/DDBJ whole genome shotgun (WGS) entry which is preliminary data.</text>
</comment>
<dbReference type="GO" id="GO:0016020">
    <property type="term" value="C:membrane"/>
    <property type="evidence" value="ECO:0007669"/>
    <property type="project" value="UniProtKB-SubCell"/>
</dbReference>